<feature type="transmembrane region" description="Helical" evidence="1">
    <location>
        <begin position="240"/>
        <end position="262"/>
    </location>
</feature>
<evidence type="ECO:0000313" key="3">
    <source>
        <dbReference type="Proteomes" id="UP001595872"/>
    </source>
</evidence>
<keyword evidence="1" id="KW-0812">Transmembrane</keyword>
<feature type="transmembrane region" description="Helical" evidence="1">
    <location>
        <begin position="76"/>
        <end position="95"/>
    </location>
</feature>
<evidence type="ECO:0000256" key="1">
    <source>
        <dbReference type="SAM" id="Phobius"/>
    </source>
</evidence>
<organism evidence="2 3">
    <name type="scientific">Actinomadura gamaensis</name>
    <dbReference type="NCBI Taxonomy" id="1763541"/>
    <lineage>
        <taxon>Bacteria</taxon>
        <taxon>Bacillati</taxon>
        <taxon>Actinomycetota</taxon>
        <taxon>Actinomycetes</taxon>
        <taxon>Streptosporangiales</taxon>
        <taxon>Thermomonosporaceae</taxon>
        <taxon>Actinomadura</taxon>
    </lineage>
</organism>
<name>A0ABV9U3Y0_9ACTN</name>
<keyword evidence="3" id="KW-1185">Reference proteome</keyword>
<dbReference type="Proteomes" id="UP001595872">
    <property type="component" value="Unassembled WGS sequence"/>
</dbReference>
<feature type="transmembrane region" description="Helical" evidence="1">
    <location>
        <begin position="283"/>
        <end position="304"/>
    </location>
</feature>
<feature type="transmembrane region" description="Helical" evidence="1">
    <location>
        <begin position="47"/>
        <end position="64"/>
    </location>
</feature>
<proteinExistence type="predicted"/>
<sequence length="347" mass="34715">MRDARDDGSARPPDGLLGRALVEHGTACAAQLGLTVLFAHWLSSAQLGAFALLYGHYLLAAGIFRDAGARRVSAAVTLLCDLGWGLTLGAGVHLVRELPGVIAEWTIGAAVLAGVAIAAVRGPRRRLRRSGVPRPAPGSQGRERDAVTRSLVAASEYALLIAVGALAGPRAVAAVWTVRALFGPVDALIGVGRTAAGGELSRVAPHRRGRGAALVSLTLALAGLVAGAGLAALPASAGRLLLGTAWSAVVPLIGLVAADRALAGAAVGPSEALRAFQDVRGSAALRISAAVAAVALAAAGTAWAGAPGAVAGPALAALGYFAFTSVLLVRRVAEPDDVLAVFALRGN</sequence>
<evidence type="ECO:0000313" key="2">
    <source>
        <dbReference type="EMBL" id="MFC4911192.1"/>
    </source>
</evidence>
<comment type="caution">
    <text evidence="2">The sequence shown here is derived from an EMBL/GenBank/DDBJ whole genome shotgun (WGS) entry which is preliminary data.</text>
</comment>
<reference evidence="3" key="1">
    <citation type="journal article" date="2019" name="Int. J. Syst. Evol. Microbiol.">
        <title>The Global Catalogue of Microorganisms (GCM) 10K type strain sequencing project: providing services to taxonomists for standard genome sequencing and annotation.</title>
        <authorList>
            <consortium name="The Broad Institute Genomics Platform"/>
            <consortium name="The Broad Institute Genome Sequencing Center for Infectious Disease"/>
            <person name="Wu L."/>
            <person name="Ma J."/>
        </authorList>
    </citation>
    <scope>NUCLEOTIDE SEQUENCE [LARGE SCALE GENOMIC DNA]</scope>
    <source>
        <strain evidence="3">KLKA75</strain>
    </source>
</reference>
<keyword evidence="1" id="KW-0472">Membrane</keyword>
<dbReference type="EMBL" id="JBHSIT010000008">
    <property type="protein sequence ID" value="MFC4911192.1"/>
    <property type="molecule type" value="Genomic_DNA"/>
</dbReference>
<feature type="transmembrane region" description="Helical" evidence="1">
    <location>
        <begin position="310"/>
        <end position="329"/>
    </location>
</feature>
<gene>
    <name evidence="2" type="ORF">ACFPCY_28050</name>
</gene>
<feature type="transmembrane region" description="Helical" evidence="1">
    <location>
        <begin position="101"/>
        <end position="120"/>
    </location>
</feature>
<accession>A0ABV9U3Y0</accession>
<feature type="transmembrane region" description="Helical" evidence="1">
    <location>
        <begin position="212"/>
        <end position="234"/>
    </location>
</feature>
<dbReference type="RefSeq" id="WP_378259836.1">
    <property type="nucleotide sequence ID" value="NZ_JBHSIT010000008.1"/>
</dbReference>
<protein>
    <submittedName>
        <fullName evidence="2">Uncharacterized protein</fullName>
    </submittedName>
</protein>
<keyword evidence="1" id="KW-1133">Transmembrane helix</keyword>